<keyword evidence="13" id="KW-1185">Reference proteome</keyword>
<dbReference type="InterPro" id="IPR036592">
    <property type="entry name" value="PSI_PsaL_sf"/>
</dbReference>
<evidence type="ECO:0000313" key="13">
    <source>
        <dbReference type="Proteomes" id="UP001189429"/>
    </source>
</evidence>
<evidence type="ECO:0000256" key="5">
    <source>
        <dbReference type="ARBA" id="ARBA00022836"/>
    </source>
</evidence>
<evidence type="ECO:0000256" key="10">
    <source>
        <dbReference type="SAM" id="Phobius"/>
    </source>
</evidence>
<evidence type="ECO:0000259" key="11">
    <source>
        <dbReference type="Pfam" id="PF02605"/>
    </source>
</evidence>
<dbReference type="PANTHER" id="PTHR34803">
    <property type="entry name" value="PHOTOSYSTEM I REACTION CENTER SUBUNIT XI, CHLOROPLASTIC"/>
    <property type="match status" value="1"/>
</dbReference>
<sequence length="496" mass="54013">ATAARVAGTPPRFFFQSPPLRGLQRRDGLEAAGRGGRLCPGRDVRCSPRLHHVRHRGPPRAGRRPGGARRRTARRTRGLGAAGRRAGRGHHGLLGFGVAFGVAFAAMTRSVTRVSRRAEGKEIEVAEKGGAITGPAYLEGIPRSLVDKPTLDRILAVTPVEEWDDPSEESPLYVIKLLSETYGPGKATKMRFSDFAYIKNQCLPADAGEVEDPFVTEEDFQLMMSGKLPLQIPGPAGWWDAGFTINFQGPERFSGDQIQTAVRDSAFSQQFLDNLAFYRQGLKPWQRGLEIGMAHGYFIIGPFVSLGPLRNTPEAATVGMLSGIAVIMIASFGGLLLGTTLKPTLFDKPGDKPAAGFQENDDLAHHRRHRRRRVRPHPAHPLRALRAALPLVFFCCGAQRAANLLRLLLLVLLLLLLLLPFLLLLRCPSALCARSGALRRAPRCGPRSGDRARAPSCRAPRGHVLAAASRFHRQGSQAVQERCPLGGSHCPAGKWA</sequence>
<evidence type="ECO:0000256" key="2">
    <source>
        <dbReference type="ARBA" id="ARBA00008820"/>
    </source>
</evidence>
<comment type="subcellular location">
    <subcellularLocation>
        <location evidence="1">Membrane</location>
        <topology evidence="1">Multi-pass membrane protein</topology>
    </subcellularLocation>
</comment>
<comment type="caution">
    <text evidence="12">The sequence shown here is derived from an EMBL/GenBank/DDBJ whole genome shotgun (WGS) entry which is preliminary data.</text>
</comment>
<dbReference type="PANTHER" id="PTHR34803:SF2">
    <property type="entry name" value="PHOTOSYSTEM I REACTION CENTER SUBUNIT XI, CHLOROPLASTIC"/>
    <property type="match status" value="1"/>
</dbReference>
<organism evidence="12 13">
    <name type="scientific">Prorocentrum cordatum</name>
    <dbReference type="NCBI Taxonomy" id="2364126"/>
    <lineage>
        <taxon>Eukaryota</taxon>
        <taxon>Sar</taxon>
        <taxon>Alveolata</taxon>
        <taxon>Dinophyceae</taxon>
        <taxon>Prorocentrales</taxon>
        <taxon>Prorocentraceae</taxon>
        <taxon>Prorocentrum</taxon>
    </lineage>
</organism>
<protein>
    <recommendedName>
        <fullName evidence="8">PSI subunit V</fullName>
    </recommendedName>
</protein>
<evidence type="ECO:0000256" key="1">
    <source>
        <dbReference type="ARBA" id="ARBA00004141"/>
    </source>
</evidence>
<evidence type="ECO:0000256" key="3">
    <source>
        <dbReference type="ARBA" id="ARBA00022531"/>
    </source>
</evidence>
<keyword evidence="6 10" id="KW-1133">Transmembrane helix</keyword>
<feature type="compositionally biased region" description="Basic residues" evidence="9">
    <location>
        <begin position="365"/>
        <end position="377"/>
    </location>
</feature>
<dbReference type="EMBL" id="CAUYUJ010001067">
    <property type="protein sequence ID" value="CAK0794011.1"/>
    <property type="molecule type" value="Genomic_DNA"/>
</dbReference>
<dbReference type="Proteomes" id="UP001189429">
    <property type="component" value="Unassembled WGS sequence"/>
</dbReference>
<feature type="transmembrane region" description="Helical" evidence="10">
    <location>
        <begin position="315"/>
        <end position="338"/>
    </location>
</feature>
<feature type="region of interest" description="Disordered" evidence="9">
    <location>
        <begin position="354"/>
        <end position="377"/>
    </location>
</feature>
<evidence type="ECO:0000256" key="6">
    <source>
        <dbReference type="ARBA" id="ARBA00022989"/>
    </source>
</evidence>
<keyword evidence="5" id="KW-0603">Photosystem I</keyword>
<keyword evidence="3" id="KW-0602">Photosynthesis</keyword>
<evidence type="ECO:0000256" key="8">
    <source>
        <dbReference type="ARBA" id="ARBA00032768"/>
    </source>
</evidence>
<proteinExistence type="inferred from homology"/>
<keyword evidence="7 10" id="KW-0472">Membrane</keyword>
<dbReference type="InterPro" id="IPR003757">
    <property type="entry name" value="PSI_PsaL"/>
</dbReference>
<comment type="similarity">
    <text evidence="2">Belongs to the PsaL family.</text>
</comment>
<evidence type="ECO:0000256" key="7">
    <source>
        <dbReference type="ARBA" id="ARBA00023136"/>
    </source>
</evidence>
<feature type="region of interest" description="Disordered" evidence="9">
    <location>
        <begin position="51"/>
        <end position="86"/>
    </location>
</feature>
<feature type="compositionally biased region" description="Basic residues" evidence="9">
    <location>
        <begin position="51"/>
        <end position="77"/>
    </location>
</feature>
<evidence type="ECO:0000256" key="4">
    <source>
        <dbReference type="ARBA" id="ARBA00022692"/>
    </source>
</evidence>
<feature type="non-terminal residue" evidence="12">
    <location>
        <position position="1"/>
    </location>
</feature>
<dbReference type="Gene3D" id="1.20.1240.10">
    <property type="entry name" value="Photosystem I PsaL, reaction centre subunit XI"/>
    <property type="match status" value="1"/>
</dbReference>
<dbReference type="Pfam" id="PF02605">
    <property type="entry name" value="PsaL"/>
    <property type="match status" value="1"/>
</dbReference>
<feature type="transmembrane region" description="Helical" evidence="10">
    <location>
        <begin position="407"/>
        <end position="425"/>
    </location>
</feature>
<feature type="domain" description="Photosystem I PsaL reaction centre subunit XI" evidence="11">
    <location>
        <begin position="257"/>
        <end position="333"/>
    </location>
</feature>
<dbReference type="InterPro" id="IPR022980">
    <property type="entry name" value="PSI_suXI"/>
</dbReference>
<keyword evidence="4 10" id="KW-0812">Transmembrane</keyword>
<feature type="non-terminal residue" evidence="12">
    <location>
        <position position="496"/>
    </location>
</feature>
<dbReference type="SUPFAM" id="SSF81568">
    <property type="entry name" value="Photosystem I reaction center subunit XI, PsaL"/>
    <property type="match status" value="1"/>
</dbReference>
<feature type="region of interest" description="Disordered" evidence="9">
    <location>
        <begin position="1"/>
        <end position="20"/>
    </location>
</feature>
<reference evidence="12" key="1">
    <citation type="submission" date="2023-10" db="EMBL/GenBank/DDBJ databases">
        <authorList>
            <person name="Chen Y."/>
            <person name="Shah S."/>
            <person name="Dougan E. K."/>
            <person name="Thang M."/>
            <person name="Chan C."/>
        </authorList>
    </citation>
    <scope>NUCLEOTIDE SEQUENCE [LARGE SCALE GENOMIC DNA]</scope>
</reference>
<gene>
    <name evidence="12" type="ORF">PCOR1329_LOCUS4116</name>
</gene>
<accession>A0ABN9PLS6</accession>
<evidence type="ECO:0000313" key="12">
    <source>
        <dbReference type="EMBL" id="CAK0794011.1"/>
    </source>
</evidence>
<name>A0ABN9PLS6_9DINO</name>
<evidence type="ECO:0000256" key="9">
    <source>
        <dbReference type="SAM" id="MobiDB-lite"/>
    </source>
</evidence>